<accession>A0A174YJ13</accession>
<sequence length="227" mass="25887">MTEKISIFDVEISCIKAKEAMMQAIGFMKGDSVNTIELVSMESLMKEHENPEWKKKVSMQDLVLPGSVEILEAAKTDDARLLRETDNKLFLRMFLKYLQKNHHKIYLLAASQEELVKAEEALARYNQGIRVVGDAVIHLEDGELTDADRIHGIVNAVNGSEADCILSVLPSPAQEDFIEQNRALIDTRVWIGCGSVLMRSFDDRKMTSRIKRMLVKKVFRYKVEKQN</sequence>
<dbReference type="Pfam" id="PF03808">
    <property type="entry name" value="Glyco_tran_WecG"/>
    <property type="match status" value="1"/>
</dbReference>
<reference evidence="3 4" key="1">
    <citation type="submission" date="2015-09" db="EMBL/GenBank/DDBJ databases">
        <authorList>
            <consortium name="Pathogen Informatics"/>
        </authorList>
    </citation>
    <scope>NUCLEOTIDE SEQUENCE [LARGE SCALE GENOMIC DNA]</scope>
    <source>
        <strain evidence="3 4">2789STDY5834889</strain>
    </source>
</reference>
<name>A0A174YJ13_9FIRM</name>
<evidence type="ECO:0000256" key="1">
    <source>
        <dbReference type="ARBA" id="ARBA00022676"/>
    </source>
</evidence>
<organism evidence="3 4">
    <name type="scientific">[Ruminococcus] torques</name>
    <dbReference type="NCBI Taxonomy" id="33039"/>
    <lineage>
        <taxon>Bacteria</taxon>
        <taxon>Bacillati</taxon>
        <taxon>Bacillota</taxon>
        <taxon>Clostridia</taxon>
        <taxon>Lachnospirales</taxon>
        <taxon>Lachnospiraceae</taxon>
        <taxon>Mediterraneibacter</taxon>
    </lineage>
</organism>
<dbReference type="EMBL" id="CZBX01000006">
    <property type="protein sequence ID" value="CUQ87313.1"/>
    <property type="molecule type" value="Genomic_DNA"/>
</dbReference>
<dbReference type="GeneID" id="303257390"/>
<dbReference type="PANTHER" id="PTHR34136:SF1">
    <property type="entry name" value="UDP-N-ACETYL-D-MANNOSAMINURONIC ACID TRANSFERASE"/>
    <property type="match status" value="1"/>
</dbReference>
<evidence type="ECO:0000256" key="2">
    <source>
        <dbReference type="ARBA" id="ARBA00022679"/>
    </source>
</evidence>
<dbReference type="RefSeq" id="WP_020436407.1">
    <property type="nucleotide sequence ID" value="NZ_CZBR01000006.1"/>
</dbReference>
<dbReference type="GO" id="GO:0016758">
    <property type="term" value="F:hexosyltransferase activity"/>
    <property type="evidence" value="ECO:0007669"/>
    <property type="project" value="TreeGrafter"/>
</dbReference>
<keyword evidence="2 3" id="KW-0808">Transferase</keyword>
<proteinExistence type="predicted"/>
<dbReference type="InterPro" id="IPR004629">
    <property type="entry name" value="WecG_TagA_CpsF"/>
</dbReference>
<protein>
    <submittedName>
        <fullName evidence="3">Glycosyltransferase, WecB/TagA/CpsF family</fullName>
    </submittedName>
</protein>
<dbReference type="Proteomes" id="UP000078383">
    <property type="component" value="Unassembled WGS sequence"/>
</dbReference>
<evidence type="ECO:0000313" key="4">
    <source>
        <dbReference type="Proteomes" id="UP000078383"/>
    </source>
</evidence>
<gene>
    <name evidence="3" type="ORF">ERS852502_01533</name>
</gene>
<dbReference type="PANTHER" id="PTHR34136">
    <property type="match status" value="1"/>
</dbReference>
<dbReference type="AlphaFoldDB" id="A0A174YJ13"/>
<keyword evidence="1" id="KW-0328">Glycosyltransferase</keyword>
<dbReference type="OrthoDB" id="1770743at2"/>
<evidence type="ECO:0000313" key="3">
    <source>
        <dbReference type="EMBL" id="CUQ87313.1"/>
    </source>
</evidence>